<dbReference type="EMBL" id="ML736279">
    <property type="protein sequence ID" value="KAE8374668.1"/>
    <property type="molecule type" value="Genomic_DNA"/>
</dbReference>
<keyword evidence="1" id="KW-1133">Transmembrane helix</keyword>
<gene>
    <name evidence="3" type="ORF">BDV26DRAFT_295798</name>
</gene>
<dbReference type="Proteomes" id="UP000326198">
    <property type="component" value="Unassembled WGS sequence"/>
</dbReference>
<keyword evidence="1" id="KW-0812">Transmembrane</keyword>
<dbReference type="GO" id="GO:0005737">
    <property type="term" value="C:cytoplasm"/>
    <property type="evidence" value="ECO:0007669"/>
    <property type="project" value="TreeGrafter"/>
</dbReference>
<dbReference type="InterPro" id="IPR013332">
    <property type="entry name" value="KPR_N"/>
</dbReference>
<proteinExistence type="predicted"/>
<dbReference type="InterPro" id="IPR036291">
    <property type="entry name" value="NAD(P)-bd_dom_sf"/>
</dbReference>
<keyword evidence="1" id="KW-0472">Membrane</keyword>
<feature type="domain" description="Ketopantoate reductase N-terminal" evidence="2">
    <location>
        <begin position="8"/>
        <end position="67"/>
    </location>
</feature>
<organism evidence="3 4">
    <name type="scientific">Aspergillus bertholletiae</name>
    <dbReference type="NCBI Taxonomy" id="1226010"/>
    <lineage>
        <taxon>Eukaryota</taxon>
        <taxon>Fungi</taxon>
        <taxon>Dikarya</taxon>
        <taxon>Ascomycota</taxon>
        <taxon>Pezizomycotina</taxon>
        <taxon>Eurotiomycetes</taxon>
        <taxon>Eurotiomycetidae</taxon>
        <taxon>Eurotiales</taxon>
        <taxon>Aspergillaceae</taxon>
        <taxon>Aspergillus</taxon>
        <taxon>Aspergillus subgen. Circumdati</taxon>
    </lineage>
</organism>
<evidence type="ECO:0000256" key="1">
    <source>
        <dbReference type="SAM" id="Phobius"/>
    </source>
</evidence>
<name>A0A5N7B0K8_9EURO</name>
<dbReference type="AlphaFoldDB" id="A0A5N7B0K8"/>
<dbReference type="Pfam" id="PF02558">
    <property type="entry name" value="ApbA"/>
    <property type="match status" value="1"/>
</dbReference>
<dbReference type="OrthoDB" id="3609at2759"/>
<dbReference type="PANTHER" id="PTHR21708">
    <property type="entry name" value="PROBABLE 2-DEHYDROPANTOATE 2-REDUCTASE"/>
    <property type="match status" value="1"/>
</dbReference>
<evidence type="ECO:0000313" key="4">
    <source>
        <dbReference type="Proteomes" id="UP000326198"/>
    </source>
</evidence>
<dbReference type="Gene3D" id="3.40.50.720">
    <property type="entry name" value="NAD(P)-binding Rossmann-like Domain"/>
    <property type="match status" value="1"/>
</dbReference>
<dbReference type="SUPFAM" id="SSF51735">
    <property type="entry name" value="NAD(P)-binding Rossmann-fold domains"/>
    <property type="match status" value="1"/>
</dbReference>
<evidence type="ECO:0000313" key="3">
    <source>
        <dbReference type="EMBL" id="KAE8374668.1"/>
    </source>
</evidence>
<dbReference type="InterPro" id="IPR051402">
    <property type="entry name" value="KPR-Related"/>
</dbReference>
<dbReference type="PANTHER" id="PTHR21708:SF40">
    <property type="entry name" value="REDUCTASE FAMILY PROTEIN, PUTATIVE (AFU_ORTHOLOGUE AFUA_2G14497)-RELATED"/>
    <property type="match status" value="1"/>
</dbReference>
<keyword evidence="4" id="KW-1185">Reference proteome</keyword>
<reference evidence="3 4" key="1">
    <citation type="submission" date="2019-04" db="EMBL/GenBank/DDBJ databases">
        <title>Friends and foes A comparative genomics studyof 23 Aspergillus species from section Flavi.</title>
        <authorList>
            <consortium name="DOE Joint Genome Institute"/>
            <person name="Kjaerbolling I."/>
            <person name="Vesth T."/>
            <person name="Frisvad J.C."/>
            <person name="Nybo J.L."/>
            <person name="Theobald S."/>
            <person name="Kildgaard S."/>
            <person name="Isbrandt T."/>
            <person name="Kuo A."/>
            <person name="Sato A."/>
            <person name="Lyhne E.K."/>
            <person name="Kogle M.E."/>
            <person name="Wiebenga A."/>
            <person name="Kun R.S."/>
            <person name="Lubbers R.J."/>
            <person name="Makela M.R."/>
            <person name="Barry K."/>
            <person name="Chovatia M."/>
            <person name="Clum A."/>
            <person name="Daum C."/>
            <person name="Haridas S."/>
            <person name="He G."/>
            <person name="LaButti K."/>
            <person name="Lipzen A."/>
            <person name="Mondo S."/>
            <person name="Riley R."/>
            <person name="Salamov A."/>
            <person name="Simmons B.A."/>
            <person name="Magnuson J.K."/>
            <person name="Henrissat B."/>
            <person name="Mortensen U.H."/>
            <person name="Larsen T.O."/>
            <person name="Devries R.P."/>
            <person name="Grigoriev I.V."/>
            <person name="Machida M."/>
            <person name="Baker S.E."/>
            <person name="Andersen M.R."/>
        </authorList>
    </citation>
    <scope>NUCLEOTIDE SEQUENCE [LARGE SCALE GENOMIC DNA]</scope>
    <source>
        <strain evidence="3 4">IBT 29228</strain>
    </source>
</reference>
<protein>
    <recommendedName>
        <fullName evidence="2">Ketopantoate reductase N-terminal domain-containing protein</fullName>
    </recommendedName>
</protein>
<sequence>MSNQIDVLLYGLGAIGSFYAFILTRNDRVRLTVVARSNYDAVKENGIFLDSVNHGQNRFRPHHIHLTTSSVHIKPSTRRQWWPACSQPSAKRPPL</sequence>
<feature type="transmembrane region" description="Helical" evidence="1">
    <location>
        <begin position="7"/>
        <end position="24"/>
    </location>
</feature>
<evidence type="ECO:0000259" key="2">
    <source>
        <dbReference type="Pfam" id="PF02558"/>
    </source>
</evidence>
<accession>A0A5N7B0K8</accession>